<accession>A0AC59ZKL2</accession>
<reference evidence="1" key="2">
    <citation type="submission" date="2025-03" db="EMBL/GenBank/DDBJ databases">
        <authorList>
            <consortium name="ELIXIR-Norway"/>
            <consortium name="Elixir Norway"/>
        </authorList>
    </citation>
    <scope>NUCLEOTIDE SEQUENCE</scope>
</reference>
<dbReference type="Proteomes" id="UP001162501">
    <property type="component" value="Chromosome 3"/>
</dbReference>
<organism evidence="1 2">
    <name type="scientific">Rangifer tarandus platyrhynchus</name>
    <name type="common">Svalbard reindeer</name>
    <dbReference type="NCBI Taxonomy" id="3082113"/>
    <lineage>
        <taxon>Eukaryota</taxon>
        <taxon>Metazoa</taxon>
        <taxon>Chordata</taxon>
        <taxon>Craniata</taxon>
        <taxon>Vertebrata</taxon>
        <taxon>Euteleostomi</taxon>
        <taxon>Mammalia</taxon>
        <taxon>Eutheria</taxon>
        <taxon>Laurasiatheria</taxon>
        <taxon>Artiodactyla</taxon>
        <taxon>Ruminantia</taxon>
        <taxon>Pecora</taxon>
        <taxon>Cervidae</taxon>
        <taxon>Odocoileinae</taxon>
        <taxon>Rangifer</taxon>
    </lineage>
</organism>
<gene>
    <name evidence="1" type="ORF">MRATA1EN22A_LOCUS19695</name>
</gene>
<reference evidence="1" key="1">
    <citation type="submission" date="2023-05" db="EMBL/GenBank/DDBJ databases">
        <authorList>
            <consortium name="ELIXIR-Norway"/>
        </authorList>
    </citation>
    <scope>NUCLEOTIDE SEQUENCE</scope>
</reference>
<proteinExistence type="predicted"/>
<protein>
    <submittedName>
        <fullName evidence="1">Uncharacterized protein</fullName>
    </submittedName>
</protein>
<name>A0AC59ZKL2_RANTA</name>
<sequence>MDRKFGEEDSQTVTGREVPGKRGEGGGTGLLVTAWLGTASSFGHLELEVPFFLNVYLAPSSLLALILIFVVCFHGLTPHAPPRPAPSLRSLPHASPYGPLWSHICVWSVLILTFHCCPALRRPLRDTNTVVKP</sequence>
<evidence type="ECO:0000313" key="1">
    <source>
        <dbReference type="EMBL" id="CAN0452004.1"/>
    </source>
</evidence>
<evidence type="ECO:0000313" key="2">
    <source>
        <dbReference type="Proteomes" id="UP001162501"/>
    </source>
</evidence>
<dbReference type="EMBL" id="OX596087">
    <property type="protein sequence ID" value="CAN0452004.1"/>
    <property type="molecule type" value="Genomic_DNA"/>
</dbReference>